<organism evidence="1 2">
    <name type="scientific">Puccinia sorghi</name>
    <dbReference type="NCBI Taxonomy" id="27349"/>
    <lineage>
        <taxon>Eukaryota</taxon>
        <taxon>Fungi</taxon>
        <taxon>Dikarya</taxon>
        <taxon>Basidiomycota</taxon>
        <taxon>Pucciniomycotina</taxon>
        <taxon>Pucciniomycetes</taxon>
        <taxon>Pucciniales</taxon>
        <taxon>Pucciniaceae</taxon>
        <taxon>Puccinia</taxon>
    </lineage>
</organism>
<dbReference type="VEuPathDB" id="FungiDB:VP01_66g7"/>
<comment type="caution">
    <text evidence="1">The sequence shown here is derived from an EMBL/GenBank/DDBJ whole genome shotgun (WGS) entry which is preliminary data.</text>
</comment>
<dbReference type="AlphaFoldDB" id="A0A0L6UH01"/>
<dbReference type="OrthoDB" id="2506572at2759"/>
<accession>A0A0L6UH01</accession>
<sequence>MYSSSAAYFQLFLFPQLQKHRQDILSTLPISPDEMEIFDLIKCSSDTEVISKKVLFRIPLSWRSTEFNKLAGYLDKIHINKMITMQGPLHVQTFTLEEIRKPSPTQVARTPLPDVPLNLPINCYCSNQTSISPNCCL</sequence>
<dbReference type="EMBL" id="LAVV01012051">
    <property type="protein sequence ID" value="KNZ47075.1"/>
    <property type="molecule type" value="Genomic_DNA"/>
</dbReference>
<evidence type="ECO:0000313" key="2">
    <source>
        <dbReference type="Proteomes" id="UP000037035"/>
    </source>
</evidence>
<proteinExistence type="predicted"/>
<protein>
    <submittedName>
        <fullName evidence="1">Uncharacterized protein</fullName>
    </submittedName>
</protein>
<name>A0A0L6UH01_9BASI</name>
<gene>
    <name evidence="1" type="ORF">VP01_66g7</name>
</gene>
<keyword evidence="2" id="KW-1185">Reference proteome</keyword>
<reference evidence="1 2" key="1">
    <citation type="submission" date="2015-08" db="EMBL/GenBank/DDBJ databases">
        <title>Next Generation Sequencing and Analysis of the Genome of Puccinia sorghi L Schw, the Causal Agent of Maize Common Rust.</title>
        <authorList>
            <person name="Rochi L."/>
            <person name="Burguener G."/>
            <person name="Darino M."/>
            <person name="Turjanski A."/>
            <person name="Kreff E."/>
            <person name="Dieguez M.J."/>
            <person name="Sacco F."/>
        </authorList>
    </citation>
    <scope>NUCLEOTIDE SEQUENCE [LARGE SCALE GENOMIC DNA]</scope>
    <source>
        <strain evidence="1 2">RO10H11247</strain>
    </source>
</reference>
<evidence type="ECO:0000313" key="1">
    <source>
        <dbReference type="EMBL" id="KNZ47075.1"/>
    </source>
</evidence>
<dbReference type="Proteomes" id="UP000037035">
    <property type="component" value="Unassembled WGS sequence"/>
</dbReference>